<evidence type="ECO:0000313" key="3">
    <source>
        <dbReference type="Proteomes" id="UP000075920"/>
    </source>
</evidence>
<dbReference type="Proteomes" id="UP000075920">
    <property type="component" value="Unassembled WGS sequence"/>
</dbReference>
<feature type="region of interest" description="Disordered" evidence="1">
    <location>
        <begin position="93"/>
        <end position="196"/>
    </location>
</feature>
<sequence length="196" mass="19944">MYNSNNTNHHHNQPNGVGNGAGSNHSKGRSKPSSHTKRNDYERPGGPATNGTANPTANTTTTAASHHGAGSAAGAVELVGKSAKSGRKLSCELFESPNYGDPKHTGKHTKSKSQSQMLLLPTPTTNNTATLPAHMLSTAPSVHPPFHRSSTASAMSDSRETSPESPSPPPLPPLPLGGHLPIGATNGGTGNGGGGE</sequence>
<feature type="compositionally biased region" description="Basic residues" evidence="1">
    <location>
        <begin position="26"/>
        <end position="36"/>
    </location>
</feature>
<evidence type="ECO:0000256" key="1">
    <source>
        <dbReference type="SAM" id="MobiDB-lite"/>
    </source>
</evidence>
<protein>
    <submittedName>
        <fullName evidence="2">Uncharacterized protein</fullName>
    </submittedName>
</protein>
<name>A0A182W157_9DIPT</name>
<reference evidence="3" key="1">
    <citation type="submission" date="2013-03" db="EMBL/GenBank/DDBJ databases">
        <title>The Genome Sequence of Anopheles minimus MINIMUS1.</title>
        <authorList>
            <consortium name="The Broad Institute Genomics Platform"/>
            <person name="Neafsey D.E."/>
            <person name="Walton C."/>
            <person name="Walker B."/>
            <person name="Young S.K."/>
            <person name="Zeng Q."/>
            <person name="Gargeya S."/>
            <person name="Fitzgerald M."/>
            <person name="Haas B."/>
            <person name="Abouelleil A."/>
            <person name="Allen A.W."/>
            <person name="Alvarado L."/>
            <person name="Arachchi H.M."/>
            <person name="Berlin A.M."/>
            <person name="Chapman S.B."/>
            <person name="Gainer-Dewar J."/>
            <person name="Goldberg J."/>
            <person name="Griggs A."/>
            <person name="Gujja S."/>
            <person name="Hansen M."/>
            <person name="Howarth C."/>
            <person name="Imamovic A."/>
            <person name="Ireland A."/>
            <person name="Larimer J."/>
            <person name="McCowan C."/>
            <person name="Murphy C."/>
            <person name="Pearson M."/>
            <person name="Poon T.W."/>
            <person name="Priest M."/>
            <person name="Roberts A."/>
            <person name="Saif S."/>
            <person name="Shea T."/>
            <person name="Sisk P."/>
            <person name="Sykes S."/>
            <person name="Wortman J."/>
            <person name="Nusbaum C."/>
            <person name="Birren B."/>
        </authorList>
    </citation>
    <scope>NUCLEOTIDE SEQUENCE [LARGE SCALE GENOMIC DNA]</scope>
    <source>
        <strain evidence="3">MINIMUS1</strain>
    </source>
</reference>
<dbReference type="AlphaFoldDB" id="A0A182W157"/>
<evidence type="ECO:0000313" key="2">
    <source>
        <dbReference type="EnsemblMetazoa" id="AMIN004066-PA"/>
    </source>
</evidence>
<dbReference type="EnsemblMetazoa" id="AMIN004066-RA">
    <property type="protein sequence ID" value="AMIN004066-PA"/>
    <property type="gene ID" value="AMIN004066"/>
</dbReference>
<keyword evidence="3" id="KW-1185">Reference proteome</keyword>
<reference evidence="2" key="2">
    <citation type="submission" date="2020-05" db="UniProtKB">
        <authorList>
            <consortium name="EnsemblMetazoa"/>
        </authorList>
    </citation>
    <scope>IDENTIFICATION</scope>
    <source>
        <strain evidence="2">MINIMUS1</strain>
    </source>
</reference>
<dbReference type="VEuPathDB" id="VectorBase:AMIN004066"/>
<proteinExistence type="predicted"/>
<feature type="compositionally biased region" description="Pro residues" evidence="1">
    <location>
        <begin position="165"/>
        <end position="175"/>
    </location>
</feature>
<feature type="compositionally biased region" description="Low complexity" evidence="1">
    <location>
        <begin position="118"/>
        <end position="133"/>
    </location>
</feature>
<feature type="compositionally biased region" description="Low complexity" evidence="1">
    <location>
        <begin position="44"/>
        <end position="72"/>
    </location>
</feature>
<accession>A0A182W157</accession>
<feature type="region of interest" description="Disordered" evidence="1">
    <location>
        <begin position="1"/>
        <end position="72"/>
    </location>
</feature>
<feature type="compositionally biased region" description="Gly residues" evidence="1">
    <location>
        <begin position="185"/>
        <end position="196"/>
    </location>
</feature>
<organism evidence="2 3">
    <name type="scientific">Anopheles minimus</name>
    <dbReference type="NCBI Taxonomy" id="112268"/>
    <lineage>
        <taxon>Eukaryota</taxon>
        <taxon>Metazoa</taxon>
        <taxon>Ecdysozoa</taxon>
        <taxon>Arthropoda</taxon>
        <taxon>Hexapoda</taxon>
        <taxon>Insecta</taxon>
        <taxon>Pterygota</taxon>
        <taxon>Neoptera</taxon>
        <taxon>Endopterygota</taxon>
        <taxon>Diptera</taxon>
        <taxon>Nematocera</taxon>
        <taxon>Culicoidea</taxon>
        <taxon>Culicidae</taxon>
        <taxon>Anophelinae</taxon>
        <taxon>Anopheles</taxon>
    </lineage>
</organism>